<dbReference type="InterPro" id="IPR001322">
    <property type="entry name" value="Lamin_tail_dom"/>
</dbReference>
<dbReference type="Gene3D" id="2.60.40.1260">
    <property type="entry name" value="Lamin Tail domain"/>
    <property type="match status" value="1"/>
</dbReference>
<dbReference type="Pfam" id="PF00932">
    <property type="entry name" value="LTD"/>
    <property type="match status" value="1"/>
</dbReference>
<feature type="domain" description="LTD" evidence="5">
    <location>
        <begin position="506"/>
        <end position="628"/>
    </location>
</feature>
<dbReference type="PANTHER" id="PTHR47012">
    <property type="entry name" value="LAMIN TAIL DOMAIN-CONTAINING PROTEIN 1"/>
    <property type="match status" value="1"/>
</dbReference>
<dbReference type="Pfam" id="PF00038">
    <property type="entry name" value="Filament"/>
    <property type="match status" value="1"/>
</dbReference>
<proteinExistence type="predicted"/>
<dbReference type="InterPro" id="IPR039008">
    <property type="entry name" value="IF_rod_dom"/>
</dbReference>
<evidence type="ECO:0000256" key="3">
    <source>
        <dbReference type="SAM" id="Coils"/>
    </source>
</evidence>
<accession>A0ABM0GS62</accession>
<evidence type="ECO:0000313" key="6">
    <source>
        <dbReference type="Proteomes" id="UP000694865"/>
    </source>
</evidence>
<gene>
    <name evidence="7" type="primary">LOC100378619</name>
</gene>
<feature type="region of interest" description="Disordered" evidence="4">
    <location>
        <begin position="636"/>
        <end position="657"/>
    </location>
</feature>
<keyword evidence="2 3" id="KW-0175">Coiled coil</keyword>
<dbReference type="Proteomes" id="UP000694865">
    <property type="component" value="Unplaced"/>
</dbReference>
<feature type="region of interest" description="Disordered" evidence="4">
    <location>
        <begin position="446"/>
        <end position="466"/>
    </location>
</feature>
<dbReference type="RefSeq" id="XP_002736176.1">
    <property type="nucleotide sequence ID" value="XM_002736130.2"/>
</dbReference>
<feature type="compositionally biased region" description="Pro residues" evidence="4">
    <location>
        <begin position="792"/>
        <end position="803"/>
    </location>
</feature>
<dbReference type="InterPro" id="IPR036415">
    <property type="entry name" value="Lamin_tail_dom_sf"/>
</dbReference>
<evidence type="ECO:0000256" key="4">
    <source>
        <dbReference type="SAM" id="MobiDB-lite"/>
    </source>
</evidence>
<evidence type="ECO:0000256" key="1">
    <source>
        <dbReference type="ARBA" id="ARBA00022754"/>
    </source>
</evidence>
<feature type="coiled-coil region" evidence="3">
    <location>
        <begin position="22"/>
        <end position="205"/>
    </location>
</feature>
<dbReference type="InterPro" id="IPR042840">
    <property type="entry name" value="LMNTD1"/>
</dbReference>
<evidence type="ECO:0000313" key="7">
    <source>
        <dbReference type="RefSeq" id="XP_002736176.1"/>
    </source>
</evidence>
<sequence>MSAYISSSSSVPMTRHQEKTELSLLNDRYSDYIAKVRKLQQEANQDDSSALLNSIRNLEEEINSIKALYDNELDKLRRELEGVTSEKQRLELFAKKNNGLATELQDRLSVEQRQNQALIGELGNLQQLLGKKDLEINQLAGERDDLAKKFNDLQRDYDGLLRDFEEVSRKLEKETLAKNEALNALDNLQKKLDFHMQVNAEEAAEMKSRLEDKAKQILMLEGKVRELGRSDNTLHELLARVRDTAHAELQKYKEESEAQYAKNLHELQIQMEQDAENIARLADENKKLCEEIDNYRREIHTLQNKVRTLEHNNGDLSESLDQERQKSSVHIQSLEAKLKEIQDMLIYKLQELGSGKEPPIRAEIESLKVLVEEEENRLHNIERAHTAVPPINTSGITTSLTGHNKLPLSYTPGSRLVKCGVSYSGQTRSSPPAYAGKFANTTGMSTSVTSRGYTRPTRPASVPAPVTGQGKDYFDSMFGDVKRDTLYYPRLHPKSSPPSFTPATHDYNTSTSSFTGTIKILEINQDGRFVRLFNSSPNQDMEFGGFMIQQNVGGHPVAVYRFPPRTRFRAGSTITVWAASGQGKHSPPTDFLWKEQHKWGVGPECTTILCKPTGQAIAWTTAAHRFTRNAISFDAVSDNSSDADKGESNPSPEFTVEVDGKPVTALKVEKEEQPLLSPAKHPHGLFTGDDPHPSMGAPRVKAGGNDNSSYCRQTRSQNSNPVPDRMPHPGDLYAGAGAGGTRLGSAPLRSSSAMKANNGSKSTQLSPFMSPHQQKYSTVNKISSQHRVTFQPPMPRPPVVSSW</sequence>
<dbReference type="Gene3D" id="1.20.5.1160">
    <property type="entry name" value="Vasodilator-stimulated phosphoprotein"/>
    <property type="match status" value="1"/>
</dbReference>
<evidence type="ECO:0000256" key="2">
    <source>
        <dbReference type="ARBA" id="ARBA00023054"/>
    </source>
</evidence>
<evidence type="ECO:0000259" key="5">
    <source>
        <dbReference type="PROSITE" id="PS51841"/>
    </source>
</evidence>
<organism evidence="6 7">
    <name type="scientific">Saccoglossus kowalevskii</name>
    <name type="common">Acorn worm</name>
    <dbReference type="NCBI Taxonomy" id="10224"/>
    <lineage>
        <taxon>Eukaryota</taxon>
        <taxon>Metazoa</taxon>
        <taxon>Hemichordata</taxon>
        <taxon>Enteropneusta</taxon>
        <taxon>Harrimaniidae</taxon>
        <taxon>Saccoglossus</taxon>
    </lineage>
</organism>
<dbReference type="PROSITE" id="PS51841">
    <property type="entry name" value="LTD"/>
    <property type="match status" value="1"/>
</dbReference>
<feature type="coiled-coil region" evidence="3">
    <location>
        <begin position="264"/>
        <end position="326"/>
    </location>
</feature>
<dbReference type="SUPFAM" id="SSF74853">
    <property type="entry name" value="Lamin A/C globular tail domain"/>
    <property type="match status" value="1"/>
</dbReference>
<reference evidence="7" key="1">
    <citation type="submission" date="2025-08" db="UniProtKB">
        <authorList>
            <consortium name="RefSeq"/>
        </authorList>
    </citation>
    <scope>IDENTIFICATION</scope>
    <source>
        <tissue evidence="7">Testes</tissue>
    </source>
</reference>
<dbReference type="GeneID" id="100378619"/>
<feature type="region of interest" description="Disordered" evidence="4">
    <location>
        <begin position="672"/>
        <end position="803"/>
    </location>
</feature>
<dbReference type="PANTHER" id="PTHR47012:SF3">
    <property type="entry name" value="LAMIN TAIL DOMAIN CONTAINING 1"/>
    <property type="match status" value="1"/>
</dbReference>
<feature type="compositionally biased region" description="Polar residues" evidence="4">
    <location>
        <begin position="705"/>
        <end position="721"/>
    </location>
</feature>
<keyword evidence="1" id="KW-0403">Intermediate filament</keyword>
<keyword evidence="6" id="KW-1185">Reference proteome</keyword>
<protein>
    <submittedName>
        <fullName evidence="7">Prelamin-A/C-like</fullName>
    </submittedName>
</protein>
<name>A0ABM0GS62_SACKO</name>
<feature type="compositionally biased region" description="Polar residues" evidence="4">
    <location>
        <begin position="748"/>
        <end position="788"/>
    </location>
</feature>